<proteinExistence type="predicted"/>
<accession>A0ABM8FUH1</accession>
<organism evidence="2 3">
    <name type="scientific">Microbacterium suwonense</name>
    <dbReference type="NCBI Taxonomy" id="683047"/>
    <lineage>
        <taxon>Bacteria</taxon>
        <taxon>Bacillati</taxon>
        <taxon>Actinomycetota</taxon>
        <taxon>Actinomycetes</taxon>
        <taxon>Micrococcales</taxon>
        <taxon>Microbacteriaceae</taxon>
        <taxon>Microbacterium</taxon>
    </lineage>
</organism>
<protein>
    <recommendedName>
        <fullName evidence="4">HTH iclR-type domain-containing protein</fullName>
    </recommendedName>
</protein>
<gene>
    <name evidence="2" type="ORF">GCM10025863_19410</name>
</gene>
<dbReference type="EMBL" id="AP027728">
    <property type="protein sequence ID" value="BDZ39327.1"/>
    <property type="molecule type" value="Genomic_DNA"/>
</dbReference>
<evidence type="ECO:0000313" key="2">
    <source>
        <dbReference type="EMBL" id="BDZ39327.1"/>
    </source>
</evidence>
<evidence type="ECO:0008006" key="4">
    <source>
        <dbReference type="Google" id="ProtNLM"/>
    </source>
</evidence>
<name>A0ABM8FUH1_9MICO</name>
<reference evidence="3" key="1">
    <citation type="journal article" date="2019" name="Int. J. Syst. Evol. Microbiol.">
        <title>The Global Catalogue of Microorganisms (GCM) 10K type strain sequencing project: providing services to taxonomists for standard genome sequencing and annotation.</title>
        <authorList>
            <consortium name="The Broad Institute Genomics Platform"/>
            <consortium name="The Broad Institute Genome Sequencing Center for Infectious Disease"/>
            <person name="Wu L."/>
            <person name="Ma J."/>
        </authorList>
    </citation>
    <scope>NUCLEOTIDE SEQUENCE [LARGE SCALE GENOMIC DNA]</scope>
    <source>
        <strain evidence="3">NBRC 106310</strain>
    </source>
</reference>
<feature type="region of interest" description="Disordered" evidence="1">
    <location>
        <begin position="32"/>
        <end position="54"/>
    </location>
</feature>
<keyword evidence="3" id="KW-1185">Reference proteome</keyword>
<evidence type="ECO:0000256" key="1">
    <source>
        <dbReference type="SAM" id="MobiDB-lite"/>
    </source>
</evidence>
<dbReference type="Proteomes" id="UP001321543">
    <property type="component" value="Chromosome"/>
</dbReference>
<sequence length="128" mass="13877">MKRNLQRLLKHALNGTPVQSESKRVIRVLSLDAPAEHEHNGRMPKYSRPADGDGAEGPLAILGNRVMAGIIRQLRKTPDVGRKVVADALQVPASTLVPYLGELEAAGLLLAVPPRAERKRGVGQVPRQ</sequence>
<evidence type="ECO:0000313" key="3">
    <source>
        <dbReference type="Proteomes" id="UP001321543"/>
    </source>
</evidence>